<dbReference type="GO" id="GO:0005694">
    <property type="term" value="C:chromosome"/>
    <property type="evidence" value="ECO:0007669"/>
    <property type="project" value="TreeGrafter"/>
</dbReference>
<dbReference type="PANTHER" id="PTHR33375">
    <property type="entry name" value="CHROMOSOME-PARTITIONING PROTEIN PARB-RELATED"/>
    <property type="match status" value="1"/>
</dbReference>
<reference evidence="5" key="1">
    <citation type="journal article" date="2009" name="BMC Genomics">
        <title>The complete genome sequence of Xanthomonas albilineans provides new insights into the reductive genome evolution of the xylem-limited Xanthomonadaceae.</title>
        <authorList>
            <person name="Pieretti I."/>
            <person name="Royer M."/>
            <person name="Barbe V."/>
            <person name="Carrere S."/>
            <person name="Koebnik R."/>
            <person name="Cociancich S."/>
            <person name="Couloux A."/>
            <person name="Darrasse A."/>
            <person name="Gouzy J."/>
            <person name="Jacques M.A."/>
            <person name="Lauber E."/>
            <person name="Manceau C."/>
            <person name="Mangenot S."/>
            <person name="Poussier S."/>
            <person name="Segurens B."/>
            <person name="Szurek B."/>
            <person name="Verdier V."/>
            <person name="Arlat M."/>
            <person name="Rott P."/>
        </authorList>
    </citation>
    <scope>NUCLEOTIDE SEQUENCE [LARGE SCALE GENOMIC DNA]</scope>
    <source>
        <strain evidence="5">GPE PC73 / CFBP 7063</strain>
        <plasmid evidence="5">Plasmid plasmIII</plasmid>
    </source>
</reference>
<dbReference type="KEGG" id="xal:XALr_3237"/>
<dbReference type="EMBL" id="FP340277">
    <property type="protein sequence ID" value="CAZ15824.1"/>
    <property type="molecule type" value="Genomic_DNA"/>
</dbReference>
<dbReference type="GO" id="GO:0007059">
    <property type="term" value="P:chromosome segregation"/>
    <property type="evidence" value="ECO:0007669"/>
    <property type="project" value="TreeGrafter"/>
</dbReference>
<gene>
    <name evidence="4" type="ordered locus">XALr_3237</name>
</gene>
<keyword evidence="4" id="KW-0614">Plasmid</keyword>
<evidence type="ECO:0000313" key="4">
    <source>
        <dbReference type="EMBL" id="CAZ15824.1"/>
    </source>
</evidence>
<sequence length="355" mass="38140">MAKKGLDLTGLDDLSVLANAHGGSGANAASKIAPLAEIIADPNQPRKRFNQRKLEELRDSIKESGVQQAIIVRPKNDDGKHIIVFGERRYRASLLAGKKDIPIEIRDTTVLPESEVRFIQLIENIQRDDLDPLEIADAIKEQLDQGMKKAQIAAKLGQSASFVSQHVALAEGPEFIRELAMKRVGVRTLYDLVQAHKDFSSEVEIYAASTEEITRAGVADFVRKLKAVKQEPTNNAEQQNVGEAITLANNASGISNEQTPEGGVCQGGEGKADGKLTAPTQPTTFQQQTGGQMNGAPVVANAKKLAIVVKVGGRVATMGRGGKVEVIFKDTGDVAVIELASLEIVGTEVIKHENV</sequence>
<dbReference type="InterPro" id="IPR050336">
    <property type="entry name" value="Chromosome_partition/occlusion"/>
</dbReference>
<dbReference type="PANTHER" id="PTHR33375:SF1">
    <property type="entry name" value="CHROMOSOME-PARTITIONING PROTEIN PARB-RELATED"/>
    <property type="match status" value="1"/>
</dbReference>
<dbReference type="Pfam" id="PF08535">
    <property type="entry name" value="KorB"/>
    <property type="match status" value="1"/>
</dbReference>
<evidence type="ECO:0000259" key="3">
    <source>
        <dbReference type="SMART" id="SM00470"/>
    </source>
</evidence>
<proteinExistence type="inferred from homology"/>
<evidence type="ECO:0000256" key="1">
    <source>
        <dbReference type="ARBA" id="ARBA00006295"/>
    </source>
</evidence>
<dbReference type="Proteomes" id="UP000001890">
    <property type="component" value="Plasmid plasmIII"/>
</dbReference>
<dbReference type="Gene3D" id="3.90.1530.30">
    <property type="match status" value="1"/>
</dbReference>
<dbReference type="InterPro" id="IPR003115">
    <property type="entry name" value="ParB_N"/>
</dbReference>
<dbReference type="SUPFAM" id="SSF110849">
    <property type="entry name" value="ParB/Sulfiredoxin"/>
    <property type="match status" value="1"/>
</dbReference>
<protein>
    <submittedName>
        <fullName evidence="4">Probable parb-like (Korb) partition protein</fullName>
    </submittedName>
</protein>
<feature type="domain" description="ParB-like N-terminal" evidence="3">
    <location>
        <begin position="31"/>
        <end position="125"/>
    </location>
</feature>
<geneLocation type="plasmid" evidence="4 5">
    <name>plasmIII</name>
</geneLocation>
<dbReference type="OrthoDB" id="9796891at2"/>
<dbReference type="GO" id="GO:0003677">
    <property type="term" value="F:DNA binding"/>
    <property type="evidence" value="ECO:0007669"/>
    <property type="project" value="InterPro"/>
</dbReference>
<dbReference type="CDD" id="cd16393">
    <property type="entry name" value="SPO0J_N"/>
    <property type="match status" value="1"/>
</dbReference>
<dbReference type="Pfam" id="PF02195">
    <property type="entry name" value="ParB_N"/>
    <property type="match status" value="1"/>
</dbReference>
<dbReference type="Gene3D" id="1.10.10.730">
    <property type="entry name" value="KorB DNA-binding domain"/>
    <property type="match status" value="1"/>
</dbReference>
<feature type="region of interest" description="Disordered" evidence="2">
    <location>
        <begin position="253"/>
        <end position="274"/>
    </location>
</feature>
<comment type="similarity">
    <text evidence="1">Belongs to the ParB family.</text>
</comment>
<evidence type="ECO:0000313" key="5">
    <source>
        <dbReference type="Proteomes" id="UP000001890"/>
    </source>
</evidence>
<dbReference type="InterPro" id="IPR042075">
    <property type="entry name" value="KorB_DNA-db"/>
</dbReference>
<dbReference type="InterPro" id="IPR013741">
    <property type="entry name" value="KorB_domain"/>
</dbReference>
<organism evidence="5">
    <name type="scientific">Xanthomonas albilineans (strain GPE PC73 / CFBP 7063)</name>
    <dbReference type="NCBI Taxonomy" id="380358"/>
    <lineage>
        <taxon>Bacteria</taxon>
        <taxon>Pseudomonadati</taxon>
        <taxon>Pseudomonadota</taxon>
        <taxon>Gammaproteobacteria</taxon>
        <taxon>Lysobacterales</taxon>
        <taxon>Lysobacteraceae</taxon>
        <taxon>Xanthomonas</taxon>
    </lineage>
</organism>
<dbReference type="SMART" id="SM00470">
    <property type="entry name" value="ParB"/>
    <property type="match status" value="1"/>
</dbReference>
<accession>D6CK44</accession>
<evidence type="ECO:0000256" key="2">
    <source>
        <dbReference type="SAM" id="MobiDB-lite"/>
    </source>
</evidence>
<dbReference type="InterPro" id="IPR036086">
    <property type="entry name" value="ParB/Sulfiredoxin_sf"/>
</dbReference>
<name>D6CK44_XANAP</name>
<dbReference type="NCBIfam" id="TIGR00180">
    <property type="entry name" value="parB_part"/>
    <property type="match status" value="1"/>
</dbReference>
<dbReference type="AlphaFoldDB" id="D6CK44"/>
<dbReference type="InterPro" id="IPR004437">
    <property type="entry name" value="ParB/RepB/Spo0J"/>
</dbReference>
<keyword evidence="5" id="KW-1185">Reference proteome</keyword>